<accession>A0A507CVK7</accession>
<name>A0A507CVK7_9FUNG</name>
<feature type="transmembrane region" description="Helical" evidence="7">
    <location>
        <begin position="1681"/>
        <end position="1706"/>
    </location>
</feature>
<evidence type="ECO:0000256" key="2">
    <source>
        <dbReference type="ARBA" id="ARBA00007128"/>
    </source>
</evidence>
<keyword evidence="3" id="KW-0321">Glycogen metabolism</keyword>
<feature type="region of interest" description="Disordered" evidence="6">
    <location>
        <begin position="382"/>
        <end position="413"/>
    </location>
</feature>
<dbReference type="InterPro" id="IPR039477">
    <property type="entry name" value="ILEI/PANDER_dom"/>
</dbReference>
<feature type="compositionally biased region" description="Low complexity" evidence="6">
    <location>
        <begin position="790"/>
        <end position="805"/>
    </location>
</feature>
<evidence type="ECO:0000256" key="7">
    <source>
        <dbReference type="SAM" id="Phobius"/>
    </source>
</evidence>
<evidence type="ECO:0000259" key="10">
    <source>
        <dbReference type="Pfam" id="PF19292"/>
    </source>
</evidence>
<dbReference type="PROSITE" id="PS52031">
    <property type="entry name" value="GG_LECTIN"/>
    <property type="match status" value="1"/>
</dbReference>
<dbReference type="Pfam" id="PF15711">
    <property type="entry name" value="ILEI"/>
    <property type="match status" value="1"/>
</dbReference>
<dbReference type="GO" id="GO:0005977">
    <property type="term" value="P:glycogen metabolic process"/>
    <property type="evidence" value="ECO:0007669"/>
    <property type="project" value="UniProtKB-UniPathway"/>
</dbReference>
<dbReference type="UniPathway" id="UPA00163"/>
<feature type="domain" description="Phosphorylase b kinase regulatory subunit alpha/beta C-terminal" evidence="10">
    <location>
        <begin position="1296"/>
        <end position="1422"/>
    </location>
</feature>
<feature type="transmembrane region" description="Helical" evidence="7">
    <location>
        <begin position="1718"/>
        <end position="1740"/>
    </location>
</feature>
<evidence type="ECO:0000259" key="9">
    <source>
        <dbReference type="Pfam" id="PF15711"/>
    </source>
</evidence>
<evidence type="ECO:0000259" key="8">
    <source>
        <dbReference type="Pfam" id="PF00723"/>
    </source>
</evidence>
<dbReference type="GO" id="GO:0005964">
    <property type="term" value="C:phosphorylase kinase complex"/>
    <property type="evidence" value="ECO:0007669"/>
    <property type="project" value="TreeGrafter"/>
</dbReference>
<dbReference type="InterPro" id="IPR008734">
    <property type="entry name" value="PHK_A/B_su"/>
</dbReference>
<dbReference type="Proteomes" id="UP000320475">
    <property type="component" value="Unassembled WGS sequence"/>
</dbReference>
<feature type="region of interest" description="Disordered" evidence="6">
    <location>
        <begin position="732"/>
        <end position="762"/>
    </location>
</feature>
<feature type="transmembrane region" description="Helical" evidence="7">
    <location>
        <begin position="1535"/>
        <end position="1555"/>
    </location>
</feature>
<feature type="region of interest" description="Disordered" evidence="6">
    <location>
        <begin position="787"/>
        <end position="841"/>
    </location>
</feature>
<dbReference type="InterPro" id="IPR021369">
    <property type="entry name" value="DUF2985"/>
</dbReference>
<dbReference type="EMBL" id="QEAM01000233">
    <property type="protein sequence ID" value="TPX43206.1"/>
    <property type="molecule type" value="Genomic_DNA"/>
</dbReference>
<evidence type="ECO:0000256" key="1">
    <source>
        <dbReference type="ARBA" id="ARBA00005131"/>
    </source>
</evidence>
<evidence type="ECO:0000256" key="5">
    <source>
        <dbReference type="ARBA" id="ARBA00023277"/>
    </source>
</evidence>
<dbReference type="PANTHER" id="PTHR10749:SF8">
    <property type="entry name" value="PHOSPHORYLASE B KINASE REGULATORY SUBUNIT BETA"/>
    <property type="match status" value="1"/>
</dbReference>
<keyword evidence="4" id="KW-0112">Calmodulin-binding</keyword>
<dbReference type="PANTHER" id="PTHR10749">
    <property type="entry name" value="PHOSPHORYLASE B KINASE REGULATORY SUBUNIT"/>
    <property type="match status" value="1"/>
</dbReference>
<keyword evidence="5" id="KW-0119">Carbohydrate metabolism</keyword>
<reference evidence="11 12" key="1">
    <citation type="journal article" date="2019" name="Sci. Rep.">
        <title>Comparative genomics of chytrid fungi reveal insights into the obligate biotrophic and pathogenic lifestyle of Synchytrium endobioticum.</title>
        <authorList>
            <person name="van de Vossenberg B.T.L.H."/>
            <person name="Warris S."/>
            <person name="Nguyen H.D.T."/>
            <person name="van Gent-Pelzer M.P.E."/>
            <person name="Joly D.L."/>
            <person name="van de Geest H.C."/>
            <person name="Bonants P.J.M."/>
            <person name="Smith D.S."/>
            <person name="Levesque C.A."/>
            <person name="van der Lee T.A.J."/>
        </authorList>
    </citation>
    <scope>NUCLEOTIDE SEQUENCE [LARGE SCALE GENOMIC DNA]</scope>
    <source>
        <strain evidence="11 12">LEV6574</strain>
    </source>
</reference>
<evidence type="ECO:0000256" key="4">
    <source>
        <dbReference type="ARBA" id="ARBA00022860"/>
    </source>
</evidence>
<protein>
    <recommendedName>
        <fullName evidence="13">Phosphorylase b kinase regulatory subunit</fullName>
    </recommendedName>
</protein>
<dbReference type="InterPro" id="IPR012341">
    <property type="entry name" value="6hp_glycosidase-like_sf"/>
</dbReference>
<proteinExistence type="inferred from homology"/>
<keyword evidence="7" id="KW-0472">Membrane</keyword>
<dbReference type="SUPFAM" id="SSF48208">
    <property type="entry name" value="Six-hairpin glycosidases"/>
    <property type="match status" value="2"/>
</dbReference>
<sequence length="1838" mass="204440">MINEDASVSYEARRRHILNKLDVYFQQVSSIILSKQSVAGLIPASVAVTTHGDYRDAWVRDNVYSILAVWGVSLGYRRIDDESGRGYELEHATIKCMRGLLFAMMRQSHKVEKFKNTQLPSDALHAKYNTSTGETVVGDADWGHLQIDATSLFLLYLAQMTASGLQIVYTMDEVHFIQNLVFYLERAYRTPDYGIWERGNKINHGMPELNSSSIGMAVAALQAINGINLYGARGGSSSVIHVLPDEITRNVTTLYSALPRESNSKEVDAAILSVISFPAFAVADHALVNKTREEIVKKLEGRYGMKRFLRDGHQTVLEDNSRLHYDAHELRIFEHIESEWPLFFTYMVLDGYFRGDITQAEEYLEKLAPLLVDSSKVQKYKRTSVHRTAPSTSPNSDNPNKSNGLSQPGHDRRHSLAAIQETPELEMKLVPELYIVPKDLVNAEKANPGSQIRVPNENIPLVWAQSLYILGNLLKEKLITPAELDPLGRRFAPSRNADRVDTVVQVVLLAENADLQARLATFGLDTQTRDQCEPVTISPPSALRDAFVTLGANTKLGLTGRPLRPIGTLSTSKMYKCRRLYCFLPHFMDKEEFYLVSDNDYLVSVIEQELAFVKNNWSSPGRPTIMIMLTKEMMLGTRTAHSQNEMLDSQRRPPEPTVNTTRNLLNFFMSLRSGSVNNVRVRLGRLNEMINTACIESLDFLASGLGNDGDWHDVLKGQTTSTNEVKKLYLSENATKATSAPGGRERKKTTRRNFSHESIQASSNSQLLTSTYYTEDPARAYVETFKLHDSPSQSTPATPSAQTTPDYKTSPNPKQAISPETLLDGKEGTDPTHSPASLTTTATTLPLVTPVSSNNINSELLTLTLGDPSHIERAIKLLSETANLYDQIDLLHYLHSCNGLDFSVGNLGTVKSLVEEVYSKATTLKQWSIVRHCAGVLRKVVNSLTINVADLLIRQRPISVGFGHGNEFSINAPMNPKALIEIIYDRCASDVREAPLVQEVLTYLGSFIRSQPSLFEGIMRLRTHLLIIAMRDEIARMKLCDEAEAVEQLMQLSPFEMKSLLGQVLSAKDQVCFAPDQISPAFAAANRWQLKIAQASQTDPEASLARSANLPLPNTLFLGIQSAGFSAGNFCRIEICRDDQLIPLPGVVGRGLNVVILDPFDGAIVEFASFDVHTSTEDSEDLGKLLQFLEPGMIFVMGCKDDCAERLTPETRLVIEAVGSAYIKEVKYRDSWAIIGEKGATDTVVESYAPATQSARITRKIDLAARRKKLVSSMGVSPQDVVGGYSSVAHALLLPSNGWWFRRRKNDGALNRVPERFYPRVWKILSKVNGIMVGKSVLPRDPTVSEKTPEEPSFADQVESLLSVIRDPAERQIVVECLVVIARIGERNPEIQIKDETLDVLSIVRDAITRSWSRWVEKQQAEHAGTNGDRVLNKTDDQTDFLGGDISFERNERLARRMFFDLPADGKDGTMAVLASSCVRVCFDVKWQSPKYTQRILMTGAASPSDSGSANPPLSSGSRREMLSLVWRLLTPMNMFLITDLLIIVVAGAILFMVLERIIWPFRAFAMCIRLKTAVGMVKFDTKAETDAWIEYSSQVLNAIFTLNAVLAQPSRLAFLYRAWTIRFRADETSAGKLMDIKAKIQTTYGKPIRVVPHSRGKSLQTSIGASTVEEPETTTSANTFWWIVVLLNLNCLLQYPMTVCMWGWAGPPERYSARPSYIVYACVPLSFSCGIIAGIWMLLIERRVKTYWKTHPTSHIGTHAGFLQQPDPQQQHVNYTITQTRTAEQQNGDVGRSSETLADPLVVDAGLSSTCNRVDGSRVTGVQRQGGASGSNNGHIC</sequence>
<evidence type="ECO:0000256" key="3">
    <source>
        <dbReference type="ARBA" id="ARBA00022600"/>
    </source>
</evidence>
<dbReference type="Pfam" id="PF00723">
    <property type="entry name" value="Glyco_hydro_15"/>
    <property type="match status" value="1"/>
</dbReference>
<evidence type="ECO:0000313" key="11">
    <source>
        <dbReference type="EMBL" id="TPX43206.1"/>
    </source>
</evidence>
<keyword evidence="7" id="KW-0812">Transmembrane</keyword>
<comment type="similarity">
    <text evidence="2">Belongs to the phosphorylase b kinase regulatory chain family.</text>
</comment>
<feature type="compositionally biased region" description="Polar residues" evidence="6">
    <location>
        <begin position="389"/>
        <end position="406"/>
    </location>
</feature>
<dbReference type="OrthoDB" id="5971574at2759"/>
<keyword evidence="7" id="KW-1133">Transmembrane helix</keyword>
<dbReference type="GO" id="GO:0005516">
    <property type="term" value="F:calmodulin binding"/>
    <property type="evidence" value="ECO:0007669"/>
    <property type="project" value="UniProtKB-KW"/>
</dbReference>
<feature type="domain" description="GH15-like" evidence="8">
    <location>
        <begin position="21"/>
        <end position="1023"/>
    </location>
</feature>
<comment type="pathway">
    <text evidence="1">Glycan biosynthesis; glycogen metabolism.</text>
</comment>
<dbReference type="Pfam" id="PF19292">
    <property type="entry name" value="KPBB_C"/>
    <property type="match status" value="1"/>
</dbReference>
<dbReference type="InterPro" id="IPR008928">
    <property type="entry name" value="6-hairpin_glycosidase_sf"/>
</dbReference>
<dbReference type="Gene3D" id="1.50.10.10">
    <property type="match status" value="1"/>
</dbReference>
<feature type="compositionally biased region" description="Polar residues" evidence="6">
    <location>
        <begin position="806"/>
        <end position="815"/>
    </location>
</feature>
<evidence type="ECO:0000256" key="6">
    <source>
        <dbReference type="SAM" id="MobiDB-lite"/>
    </source>
</evidence>
<evidence type="ECO:0000313" key="12">
    <source>
        <dbReference type="Proteomes" id="UP000320475"/>
    </source>
</evidence>
<comment type="caution">
    <text evidence="11">The sequence shown here is derived from an EMBL/GenBank/DDBJ whole genome shotgun (WGS) entry which is preliminary data.</text>
</comment>
<feature type="domain" description="ILEI/PANDER" evidence="9">
    <location>
        <begin position="1150"/>
        <end position="1240"/>
    </location>
</feature>
<dbReference type="InterPro" id="IPR011613">
    <property type="entry name" value="GH15-like"/>
</dbReference>
<evidence type="ECO:0008006" key="13">
    <source>
        <dbReference type="Google" id="ProtNLM"/>
    </source>
</evidence>
<dbReference type="Pfam" id="PF11204">
    <property type="entry name" value="DUF2985"/>
    <property type="match status" value="1"/>
</dbReference>
<dbReference type="InterPro" id="IPR045583">
    <property type="entry name" value="KPBA/B_C"/>
</dbReference>
<organism evidence="11 12">
    <name type="scientific">Synchytrium endobioticum</name>
    <dbReference type="NCBI Taxonomy" id="286115"/>
    <lineage>
        <taxon>Eukaryota</taxon>
        <taxon>Fungi</taxon>
        <taxon>Fungi incertae sedis</taxon>
        <taxon>Chytridiomycota</taxon>
        <taxon>Chytridiomycota incertae sedis</taxon>
        <taxon>Chytridiomycetes</taxon>
        <taxon>Synchytriales</taxon>
        <taxon>Synchytriaceae</taxon>
        <taxon>Synchytrium</taxon>
    </lineage>
</organism>
<dbReference type="GO" id="GO:0003824">
    <property type="term" value="F:catalytic activity"/>
    <property type="evidence" value="ECO:0007669"/>
    <property type="project" value="UniProtKB-ARBA"/>
</dbReference>
<gene>
    <name evidence="11" type="ORF">SeLEV6574_g05186</name>
</gene>
<dbReference type="VEuPathDB" id="FungiDB:SeMB42_g04038"/>